<comment type="caution">
    <text evidence="1">The sequence shown here is derived from an EMBL/GenBank/DDBJ whole genome shotgun (WGS) entry which is preliminary data.</text>
</comment>
<gene>
    <name evidence="1" type="ORF">FP2506_02939</name>
</gene>
<evidence type="ECO:0000313" key="1">
    <source>
        <dbReference type="EMBL" id="EAU40648.1"/>
    </source>
</evidence>
<dbReference type="AlphaFoldDB" id="Q0G0E5"/>
<dbReference type="EMBL" id="AATP01000006">
    <property type="protein sequence ID" value="EAU40648.1"/>
    <property type="molecule type" value="Genomic_DNA"/>
</dbReference>
<dbReference type="eggNOG" id="COG2304">
    <property type="taxonomic scope" value="Bacteria"/>
</dbReference>
<organism evidence="1 2">
    <name type="scientific">Fulvimarina pelagi HTCC2506</name>
    <dbReference type="NCBI Taxonomy" id="314231"/>
    <lineage>
        <taxon>Bacteria</taxon>
        <taxon>Pseudomonadati</taxon>
        <taxon>Pseudomonadota</taxon>
        <taxon>Alphaproteobacteria</taxon>
        <taxon>Hyphomicrobiales</taxon>
        <taxon>Aurantimonadaceae</taxon>
        <taxon>Fulvimarina</taxon>
    </lineage>
</organism>
<reference evidence="1 2" key="1">
    <citation type="journal article" date="2010" name="J. Bacteriol.">
        <title>Genome sequence of Fulvimarina pelagi HTCC2506T, a Mn(II)-oxidizing alphaproteobacterium possessing an aerobic anoxygenic photosynthetic gene cluster and Xanthorhodopsin.</title>
        <authorList>
            <person name="Kang I."/>
            <person name="Oh H.M."/>
            <person name="Lim S.I."/>
            <person name="Ferriera S."/>
            <person name="Giovannoni S.J."/>
            <person name="Cho J.C."/>
        </authorList>
    </citation>
    <scope>NUCLEOTIDE SEQUENCE [LARGE SCALE GENOMIC DNA]</scope>
    <source>
        <strain evidence="1 2">HTCC2506</strain>
    </source>
</reference>
<protein>
    <recommendedName>
        <fullName evidence="3">VWFA domain-containing protein</fullName>
    </recommendedName>
</protein>
<accession>Q0G0E5</accession>
<evidence type="ECO:0000313" key="2">
    <source>
        <dbReference type="Proteomes" id="UP000004310"/>
    </source>
</evidence>
<dbReference type="HOGENOM" id="CLU_064451_0_0_5"/>
<dbReference type="STRING" id="217511.GCA_001463845_01162"/>
<evidence type="ECO:0008006" key="3">
    <source>
        <dbReference type="Google" id="ProtNLM"/>
    </source>
</evidence>
<dbReference type="SUPFAM" id="SSF53300">
    <property type="entry name" value="vWA-like"/>
    <property type="match status" value="1"/>
</dbReference>
<dbReference type="Proteomes" id="UP000004310">
    <property type="component" value="Unassembled WGS sequence"/>
</dbReference>
<name>Q0G0E5_9HYPH</name>
<dbReference type="Gene3D" id="3.40.50.410">
    <property type="entry name" value="von Willebrand factor, type A domain"/>
    <property type="match status" value="1"/>
</dbReference>
<dbReference type="InterPro" id="IPR010607">
    <property type="entry name" value="DUF1194"/>
</dbReference>
<dbReference type="Pfam" id="PF06707">
    <property type="entry name" value="DUF1194"/>
    <property type="match status" value="1"/>
</dbReference>
<sequence length="318" mass="34536">MLAKGELASMSGLLDHLAPLALRRVGLLVAVFFVCALPTEAKAQGRGLGDFSAGSSASMDDGRPVDVELVVAVDVSWSMSDGEQIIQRDGYAAAFRSQEVQDAILDGVHGSIAVTYVEWAGEFSQATVIPWTLLDSKASADAFAYRLATEPPSRRRRTSISGAVGYGARLFEENGFSGMKRVIDVSGDGPNNQGPAITNARDQAVAAGVVINGLPLMTADRYTSWAAIDNLDDYYETCVIGGQGSFVIPVNDWSQFPQAVRRKLVLELAADWPVDRTDPRHPSFDAPVVQTQQSGDVDCLIGEKLWQQRQWRWLDDDR</sequence>
<keyword evidence="2" id="KW-1185">Reference proteome</keyword>
<dbReference type="InterPro" id="IPR036465">
    <property type="entry name" value="vWFA_dom_sf"/>
</dbReference>
<proteinExistence type="predicted"/>